<keyword evidence="9" id="KW-0812">Transmembrane</keyword>
<evidence type="ECO:0000256" key="1">
    <source>
        <dbReference type="ARBA" id="ARBA00011073"/>
    </source>
</evidence>
<dbReference type="InterPro" id="IPR000209">
    <property type="entry name" value="Peptidase_S8/S53_dom"/>
</dbReference>
<keyword evidence="3" id="KW-0732">Signal</keyword>
<evidence type="ECO:0000313" key="13">
    <source>
        <dbReference type="Proteomes" id="UP000078343"/>
    </source>
</evidence>
<keyword evidence="5 7" id="KW-0720">Serine protease</keyword>
<evidence type="ECO:0000259" key="10">
    <source>
        <dbReference type="Pfam" id="PF00082"/>
    </source>
</evidence>
<dbReference type="PROSITE" id="PS51892">
    <property type="entry name" value="SUBTILASE"/>
    <property type="match status" value="1"/>
</dbReference>
<evidence type="ECO:0000256" key="9">
    <source>
        <dbReference type="SAM" id="Phobius"/>
    </source>
</evidence>
<feature type="domain" description="Peptidase S8/S53" evidence="10">
    <location>
        <begin position="661"/>
        <end position="881"/>
    </location>
</feature>
<protein>
    <submittedName>
        <fullName evidence="12">Uncharacterized protein</fullName>
    </submittedName>
</protein>
<sequence>MASSGEASELFSSDLLVEVAPLACKEILNCASKKKPLPSVLGSRIGTALHLIARHLEVTQPFLLPATAQDLSRRALQDFLKICKWPAKSAAIKAEDYEEFNNWLPFPSSRSIYDELNILFSSRPVMMRAGIKNFLAAKQTDVEFYANRFQELLDLLEPDNRKLDGVGQSSLHGRHLKPHDEYVYPDDIRENLITALKEHATCVSSVHKSEAPVGMNPRHPTRLCLSTEGRNVKQLVEFDLVMAFMNFEFWQDFSLSVALKPDERSKMSSGAMASVELPDDTDRQIIIMKVGDVCRILERERKSRSGLKLLLELDHNCHLHKHRIAHTLPYAKPQGKGLSLAELLDLGHYDLTPKDRIMLSFAVARSFWEFYGSELTTARWCSEDIWLMPRCKKDQTSSDNLELKAFVNFPFGQDPPGPDEFLEVDDLTHSYPRILSLGIILLEIGRGEKLGLLPLTANENLGELRDSVNDAHSDASSQLAALNNEVWEMCKYKKAFDTAVSNCLDPSKFIESPSTRKRRSRLTPEEYEKLSPQRKAAEDQKRTEYQKRAMQDRREAIYHNVVSPLYWLAKVGNGDGKDDMFIRPRKGQHAKRRRQSTFSDNPDKAEIQELWKRVQTPNFDSDRRVEGSAERWFEDIRAISNLVFHRRRILDVRMGIKLPPVRIAILDTGCDLTLKSFQAAKCFKGWRDFAVEPPSETGVDEYGHGTFMARLVMQMVPGCELYIARVAQTGQQLERNEEGVAKAIRHAGKEWEVDVISMSFGFPKFSQSISDAIHDVKKAREGAIVFLASAGNDVDRAEAYPACDPSVISMYAAESTGAFLKTNPIPSEESRRLLGTYGDNVPDAVLAELRARFAQRDFSAGTSVATAVAAGVMGLMLAYAALVPHVLRGCGAEGVYSDLKTTDGMRHMLFGMAKSWNALQYFINPILFWSYKSDDSSMYRGMCRALPQKEVMR</sequence>
<feature type="compositionally biased region" description="Basic and acidic residues" evidence="8">
    <location>
        <begin position="522"/>
        <end position="542"/>
    </location>
</feature>
<feature type="transmembrane region" description="Helical" evidence="9">
    <location>
        <begin position="858"/>
        <end position="882"/>
    </location>
</feature>
<dbReference type="Gene3D" id="3.40.50.200">
    <property type="entry name" value="Peptidase S8/S53 domain"/>
    <property type="match status" value="1"/>
</dbReference>
<feature type="region of interest" description="Disordered" evidence="8">
    <location>
        <begin position="507"/>
        <end position="542"/>
    </location>
</feature>
<accession>A0A178ZVW5</accession>
<gene>
    <name evidence="12" type="ORF">AYL99_03084</name>
</gene>
<keyword evidence="9" id="KW-1133">Transmembrane helix</keyword>
<dbReference type="Pfam" id="PF00082">
    <property type="entry name" value="Peptidase_S8"/>
    <property type="match status" value="1"/>
</dbReference>
<reference evidence="12 13" key="1">
    <citation type="submission" date="2016-04" db="EMBL/GenBank/DDBJ databases">
        <title>Draft genome of Fonsecaea erecta CBS 125763.</title>
        <authorList>
            <person name="Weiss V.A."/>
            <person name="Vicente V.A."/>
            <person name="Raittz R.T."/>
            <person name="Moreno L.F."/>
            <person name="De Souza E.M."/>
            <person name="Pedrosa F.O."/>
            <person name="Steffens M.B."/>
            <person name="Faoro H."/>
            <person name="Tadra-Sfeir M.Z."/>
            <person name="Najafzadeh M.J."/>
            <person name="Felipe M.S."/>
            <person name="Teixeira M."/>
            <person name="Sun J."/>
            <person name="Xi L."/>
            <person name="Gomes R."/>
            <person name="De Azevedo C.M."/>
            <person name="Salgado C.G."/>
            <person name="Da Silva M.B."/>
            <person name="Nascimento M.F."/>
            <person name="Queiroz-Telles F."/>
            <person name="Attili D.S."/>
            <person name="Gorbushina A."/>
        </authorList>
    </citation>
    <scope>NUCLEOTIDE SEQUENCE [LARGE SCALE GENOMIC DNA]</scope>
    <source>
        <strain evidence="12 13">CBS 125763</strain>
    </source>
</reference>
<evidence type="ECO:0000256" key="8">
    <source>
        <dbReference type="SAM" id="MobiDB-lite"/>
    </source>
</evidence>
<keyword evidence="9" id="KW-0472">Membrane</keyword>
<evidence type="ECO:0000256" key="3">
    <source>
        <dbReference type="ARBA" id="ARBA00022729"/>
    </source>
</evidence>
<feature type="domain" description="DUF7580" evidence="11">
    <location>
        <begin position="192"/>
        <end position="521"/>
    </location>
</feature>
<dbReference type="InterPro" id="IPR056002">
    <property type="entry name" value="DUF7580"/>
</dbReference>
<dbReference type="AlphaFoldDB" id="A0A178ZVW5"/>
<dbReference type="STRING" id="1367422.A0A178ZVW5"/>
<keyword evidence="6" id="KW-0865">Zymogen</keyword>
<dbReference type="SUPFAM" id="SSF52743">
    <property type="entry name" value="Subtilisin-like"/>
    <property type="match status" value="1"/>
</dbReference>
<evidence type="ECO:0000256" key="2">
    <source>
        <dbReference type="ARBA" id="ARBA00022670"/>
    </source>
</evidence>
<name>A0A178ZVW5_9EURO</name>
<dbReference type="GeneID" id="30007254"/>
<dbReference type="InterPro" id="IPR050131">
    <property type="entry name" value="Peptidase_S8_subtilisin-like"/>
</dbReference>
<organism evidence="12 13">
    <name type="scientific">Fonsecaea erecta</name>
    <dbReference type="NCBI Taxonomy" id="1367422"/>
    <lineage>
        <taxon>Eukaryota</taxon>
        <taxon>Fungi</taxon>
        <taxon>Dikarya</taxon>
        <taxon>Ascomycota</taxon>
        <taxon>Pezizomycotina</taxon>
        <taxon>Eurotiomycetes</taxon>
        <taxon>Chaetothyriomycetidae</taxon>
        <taxon>Chaetothyriales</taxon>
        <taxon>Herpotrichiellaceae</taxon>
        <taxon>Fonsecaea</taxon>
    </lineage>
</organism>
<evidence type="ECO:0000256" key="7">
    <source>
        <dbReference type="PROSITE-ProRule" id="PRU01240"/>
    </source>
</evidence>
<dbReference type="Pfam" id="PF24476">
    <property type="entry name" value="DUF7580"/>
    <property type="match status" value="1"/>
</dbReference>
<keyword evidence="2 7" id="KW-0645">Protease</keyword>
<dbReference type="PANTHER" id="PTHR43806:SF11">
    <property type="entry name" value="CEREVISIN-RELATED"/>
    <property type="match status" value="1"/>
</dbReference>
<feature type="active site" description="Charge relay system" evidence="7">
    <location>
        <position position="704"/>
    </location>
</feature>
<evidence type="ECO:0000259" key="11">
    <source>
        <dbReference type="Pfam" id="PF24476"/>
    </source>
</evidence>
<evidence type="ECO:0000313" key="12">
    <source>
        <dbReference type="EMBL" id="OAP63857.1"/>
    </source>
</evidence>
<proteinExistence type="inferred from homology"/>
<dbReference type="PANTHER" id="PTHR43806">
    <property type="entry name" value="PEPTIDASE S8"/>
    <property type="match status" value="1"/>
</dbReference>
<dbReference type="OrthoDB" id="206201at2759"/>
<comment type="caution">
    <text evidence="12">The sequence shown here is derived from an EMBL/GenBank/DDBJ whole genome shotgun (WGS) entry which is preliminary data.</text>
</comment>
<feature type="active site" description="Charge relay system" evidence="7">
    <location>
        <position position="667"/>
    </location>
</feature>
<evidence type="ECO:0000256" key="4">
    <source>
        <dbReference type="ARBA" id="ARBA00022801"/>
    </source>
</evidence>
<dbReference type="Proteomes" id="UP000078343">
    <property type="component" value="Unassembled WGS sequence"/>
</dbReference>
<dbReference type="InterPro" id="IPR036852">
    <property type="entry name" value="Peptidase_S8/S53_dom_sf"/>
</dbReference>
<dbReference type="EMBL" id="LVYI01000002">
    <property type="protein sequence ID" value="OAP63857.1"/>
    <property type="molecule type" value="Genomic_DNA"/>
</dbReference>
<evidence type="ECO:0000256" key="5">
    <source>
        <dbReference type="ARBA" id="ARBA00022825"/>
    </source>
</evidence>
<keyword evidence="4 7" id="KW-0378">Hydrolase</keyword>
<dbReference type="GO" id="GO:0006508">
    <property type="term" value="P:proteolysis"/>
    <property type="evidence" value="ECO:0007669"/>
    <property type="project" value="UniProtKB-KW"/>
</dbReference>
<comment type="similarity">
    <text evidence="1 7">Belongs to the peptidase S8 family.</text>
</comment>
<keyword evidence="13" id="KW-1185">Reference proteome</keyword>
<dbReference type="GO" id="GO:0004252">
    <property type="term" value="F:serine-type endopeptidase activity"/>
    <property type="evidence" value="ECO:0007669"/>
    <property type="project" value="UniProtKB-UniRule"/>
</dbReference>
<dbReference type="RefSeq" id="XP_018697224.1">
    <property type="nucleotide sequence ID" value="XM_018834600.1"/>
</dbReference>
<evidence type="ECO:0000256" key="6">
    <source>
        <dbReference type="ARBA" id="ARBA00023145"/>
    </source>
</evidence>
<dbReference type="CDD" id="cd00306">
    <property type="entry name" value="Peptidases_S8_S53"/>
    <property type="match status" value="1"/>
</dbReference>
<feature type="active site" description="Charge relay system" evidence="7">
    <location>
        <position position="863"/>
    </location>
</feature>